<evidence type="ECO:0000259" key="3">
    <source>
        <dbReference type="Pfam" id="PF02834"/>
    </source>
</evidence>
<comment type="caution">
    <text evidence="4">The sequence shown here is derived from an EMBL/GenBank/DDBJ whole genome shotgun (WGS) entry which is preliminary data.</text>
</comment>
<evidence type="ECO:0000313" key="4">
    <source>
        <dbReference type="EMBL" id="OOY12623.1"/>
    </source>
</evidence>
<feature type="domain" description="Phosphoesterase HXTX" evidence="3">
    <location>
        <begin position="7"/>
        <end position="83"/>
    </location>
</feature>
<dbReference type="NCBIfam" id="TIGR02258">
    <property type="entry name" value="2_5_ligase"/>
    <property type="match status" value="1"/>
</dbReference>
<comment type="catalytic activity">
    <reaction evidence="2">
        <text>a 3'-end 2',3'-cyclophospho-ribonucleotide-RNA + H2O = a 3'-end 2'-phospho-ribonucleotide-RNA + H(+)</text>
        <dbReference type="Rhea" id="RHEA:11828"/>
        <dbReference type="Rhea" id="RHEA-COMP:10464"/>
        <dbReference type="Rhea" id="RHEA-COMP:17353"/>
        <dbReference type="ChEBI" id="CHEBI:15377"/>
        <dbReference type="ChEBI" id="CHEBI:15378"/>
        <dbReference type="ChEBI" id="CHEBI:83064"/>
        <dbReference type="ChEBI" id="CHEBI:173113"/>
        <dbReference type="EC" id="3.1.4.58"/>
    </reaction>
</comment>
<accession>A0ABX3MN59</accession>
<organism evidence="4 5">
    <name type="scientific">Thioclava marina</name>
    <dbReference type="NCBI Taxonomy" id="1915077"/>
    <lineage>
        <taxon>Bacteria</taxon>
        <taxon>Pseudomonadati</taxon>
        <taxon>Pseudomonadota</taxon>
        <taxon>Alphaproteobacteria</taxon>
        <taxon>Rhodobacterales</taxon>
        <taxon>Paracoccaceae</taxon>
        <taxon>Thioclava</taxon>
    </lineage>
</organism>
<dbReference type="InterPro" id="IPR009097">
    <property type="entry name" value="Cyclic_Pdiesterase"/>
</dbReference>
<dbReference type="PANTHER" id="PTHR35561:SF1">
    <property type="entry name" value="RNA 2',3'-CYCLIC PHOSPHODIESTERASE"/>
    <property type="match status" value="1"/>
</dbReference>
<dbReference type="PANTHER" id="PTHR35561">
    <property type="entry name" value="RNA 2',3'-CYCLIC PHOSPHODIESTERASE"/>
    <property type="match status" value="1"/>
</dbReference>
<reference evidence="4 5" key="1">
    <citation type="submission" date="2016-11" db="EMBL/GenBank/DDBJ databases">
        <title>A multilocus sequence analysis scheme for characterization of bacteria in the genus Thioclava.</title>
        <authorList>
            <person name="Liu Y."/>
            <person name="Shao Z."/>
        </authorList>
    </citation>
    <scope>NUCLEOTIDE SEQUENCE [LARGE SCALE GENOMIC DNA]</scope>
    <source>
        <strain evidence="4 5">11.10-0-13</strain>
    </source>
</reference>
<keyword evidence="1 2" id="KW-0378">Hydrolase</keyword>
<dbReference type="Pfam" id="PF02834">
    <property type="entry name" value="LigT_PEase"/>
    <property type="match status" value="2"/>
</dbReference>
<feature type="short sequence motif" description="HXTX 1" evidence="2">
    <location>
        <begin position="36"/>
        <end position="39"/>
    </location>
</feature>
<evidence type="ECO:0000256" key="1">
    <source>
        <dbReference type="ARBA" id="ARBA00022801"/>
    </source>
</evidence>
<dbReference type="SUPFAM" id="SSF55144">
    <property type="entry name" value="LigT-like"/>
    <property type="match status" value="1"/>
</dbReference>
<evidence type="ECO:0000313" key="5">
    <source>
        <dbReference type="Proteomes" id="UP000242224"/>
    </source>
</evidence>
<comment type="similarity">
    <text evidence="2">Belongs to the 2H phosphoesterase superfamily. ThpR family.</text>
</comment>
<feature type="active site" description="Proton acceptor" evidence="2">
    <location>
        <position position="121"/>
    </location>
</feature>
<dbReference type="Proteomes" id="UP000242224">
    <property type="component" value="Unassembled WGS sequence"/>
</dbReference>
<proteinExistence type="inferred from homology"/>
<keyword evidence="4" id="KW-0436">Ligase</keyword>
<dbReference type="EMBL" id="MPZS01000001">
    <property type="protein sequence ID" value="OOY12623.1"/>
    <property type="molecule type" value="Genomic_DNA"/>
</dbReference>
<feature type="domain" description="Phosphoesterase HXTX" evidence="3">
    <location>
        <begin position="92"/>
        <end position="168"/>
    </location>
</feature>
<dbReference type="InterPro" id="IPR014051">
    <property type="entry name" value="Phosphoesterase_HXTX"/>
</dbReference>
<comment type="function">
    <text evidence="2">Hydrolyzes RNA 2',3'-cyclic phosphodiester to an RNA 2'-phosphomonoester.</text>
</comment>
<protein>
    <recommendedName>
        <fullName evidence="2">RNA 2',3'-cyclic phosphodiesterase</fullName>
        <shortName evidence="2">RNA 2',3'-CPDase</shortName>
        <ecNumber evidence="2">3.1.4.58</ecNumber>
    </recommendedName>
</protein>
<feature type="active site" description="Proton donor" evidence="2">
    <location>
        <position position="36"/>
    </location>
</feature>
<dbReference type="Gene3D" id="3.90.1140.10">
    <property type="entry name" value="Cyclic phosphodiesterase"/>
    <property type="match status" value="1"/>
</dbReference>
<dbReference type="HAMAP" id="MF_01940">
    <property type="entry name" value="RNA_CPDase"/>
    <property type="match status" value="1"/>
</dbReference>
<dbReference type="GO" id="GO:0016874">
    <property type="term" value="F:ligase activity"/>
    <property type="evidence" value="ECO:0007669"/>
    <property type="project" value="UniProtKB-KW"/>
</dbReference>
<sequence>MRIFVAIELPEAICEAIAVLQAQLGVGRIVQPDNLHLTLAFLGEIEPFEAEQLHEALEGVDWGPGPQVALAGLEVFGSAERPEALVLGVRADRELTRWHNAVLGAARAVGLVLARRRFRPHVTLARFRKGAGPGELARLGQFLSAQGDVALSPFHADRLAMVRSTLGQGAPRHEVLAQYGPDVRI</sequence>
<gene>
    <name evidence="4" type="ORF">BMG00_01885</name>
</gene>
<dbReference type="InterPro" id="IPR004175">
    <property type="entry name" value="RNA_CPDase"/>
</dbReference>
<evidence type="ECO:0000256" key="2">
    <source>
        <dbReference type="HAMAP-Rule" id="MF_01940"/>
    </source>
</evidence>
<dbReference type="RefSeq" id="WP_078573220.1">
    <property type="nucleotide sequence ID" value="NZ_MPZS01000001.1"/>
</dbReference>
<name>A0ABX3MN59_9RHOB</name>
<feature type="short sequence motif" description="HXTX 2" evidence="2">
    <location>
        <begin position="121"/>
        <end position="124"/>
    </location>
</feature>
<keyword evidence="5" id="KW-1185">Reference proteome</keyword>
<dbReference type="EC" id="3.1.4.58" evidence="2"/>